<protein>
    <submittedName>
        <fullName evidence="1">DNA alkylation repair enzyme</fullName>
    </submittedName>
</protein>
<sequence length="229" mass="26138">MIPLEDAIAALQIHANPQKAAEMKAYHKVDRPYFGVANPVIYDAVKEWRAALSLEDRTTLAAALWDSNIHEARVAAAKLMVQARINPDDAVWDLIQSWVPQFDSWAIADHVSGAGSRRLLADPSRIDTLEAWTTSEHLWTKRAAMVMTLPWTKMNNPKPQDLEIRERVLGWAAEYTNDPAWFIQKSVSWWLRELGRHDAPRVWTFLDAHGDKMKPSLRKDASRNLPPRS</sequence>
<keyword evidence="2" id="KW-1185">Reference proteome</keyword>
<evidence type="ECO:0000313" key="1">
    <source>
        <dbReference type="EMBL" id="AKS46627.1"/>
    </source>
</evidence>
<dbReference type="InterPro" id="IPR014825">
    <property type="entry name" value="DNA_alkylation"/>
</dbReference>
<dbReference type="AlphaFoldDB" id="A0A0K0Y6Y2"/>
<dbReference type="InterPro" id="IPR016024">
    <property type="entry name" value="ARM-type_fold"/>
</dbReference>
<dbReference type="Gene3D" id="1.25.10.90">
    <property type="match status" value="1"/>
</dbReference>
<name>A0A0K0Y6Y2_9RHOB</name>
<dbReference type="RefSeq" id="WP_049834917.1">
    <property type="nucleotide sequence ID" value="NZ_CP012160.1"/>
</dbReference>
<dbReference type="PANTHER" id="PTHR34070:SF1">
    <property type="entry name" value="DNA ALKYLATION REPAIR PROTEIN"/>
    <property type="match status" value="1"/>
</dbReference>
<dbReference type="SUPFAM" id="SSF48371">
    <property type="entry name" value="ARM repeat"/>
    <property type="match status" value="1"/>
</dbReference>
<evidence type="ECO:0000313" key="2">
    <source>
        <dbReference type="Proteomes" id="UP000067444"/>
    </source>
</evidence>
<gene>
    <name evidence="1" type="ORF">OSB_20880</name>
</gene>
<dbReference type="OrthoDB" id="9775346at2"/>
<dbReference type="STRING" id="1458307.OSB_20880"/>
<dbReference type="KEGG" id="otm:OSB_20880"/>
<dbReference type="PATRIC" id="fig|1458307.3.peg.2102"/>
<dbReference type="Pfam" id="PF08713">
    <property type="entry name" value="DNA_alkylation"/>
    <property type="match status" value="1"/>
</dbReference>
<dbReference type="PANTHER" id="PTHR34070">
    <property type="entry name" value="ARMADILLO-TYPE FOLD"/>
    <property type="match status" value="1"/>
</dbReference>
<dbReference type="CDD" id="cd06561">
    <property type="entry name" value="AlkD_like"/>
    <property type="match status" value="1"/>
</dbReference>
<dbReference type="EMBL" id="CP012160">
    <property type="protein sequence ID" value="AKS46627.1"/>
    <property type="molecule type" value="Genomic_DNA"/>
</dbReference>
<organism evidence="1 2">
    <name type="scientific">Octadecabacter temperatus</name>
    <dbReference type="NCBI Taxonomy" id="1458307"/>
    <lineage>
        <taxon>Bacteria</taxon>
        <taxon>Pseudomonadati</taxon>
        <taxon>Pseudomonadota</taxon>
        <taxon>Alphaproteobacteria</taxon>
        <taxon>Rhodobacterales</taxon>
        <taxon>Roseobacteraceae</taxon>
        <taxon>Octadecabacter</taxon>
    </lineage>
</organism>
<dbReference type="Proteomes" id="UP000067444">
    <property type="component" value="Chromosome"/>
</dbReference>
<accession>A0A0K0Y6Y2</accession>
<reference evidence="1 2" key="1">
    <citation type="journal article" date="2015" name="Genome Announc.">
        <title>Closed Genome Sequence of Octadecabacter temperatus SB1, the First Mesophilic Species of the Genus Octadecabacter.</title>
        <authorList>
            <person name="Voget S."/>
            <person name="Billerbeck S."/>
            <person name="Simon M."/>
            <person name="Daniel R."/>
        </authorList>
    </citation>
    <scope>NUCLEOTIDE SEQUENCE [LARGE SCALE GENOMIC DNA]</scope>
    <source>
        <strain evidence="1 2">SB1</strain>
    </source>
</reference>
<proteinExistence type="predicted"/>